<name>A0A518DVR4_9BACT</name>
<dbReference type="GO" id="GO:0016020">
    <property type="term" value="C:membrane"/>
    <property type="evidence" value="ECO:0007669"/>
    <property type="project" value="InterPro"/>
</dbReference>
<keyword evidence="5" id="KW-1185">Reference proteome</keyword>
<dbReference type="GO" id="GO:0010181">
    <property type="term" value="F:FMN binding"/>
    <property type="evidence" value="ECO:0007669"/>
    <property type="project" value="InterPro"/>
</dbReference>
<feature type="chain" id="PRO_5021995827" evidence="2">
    <location>
        <begin position="24"/>
        <end position="436"/>
    </location>
</feature>
<evidence type="ECO:0000313" key="5">
    <source>
        <dbReference type="Proteomes" id="UP000317648"/>
    </source>
</evidence>
<evidence type="ECO:0000256" key="1">
    <source>
        <dbReference type="SAM" id="MobiDB-lite"/>
    </source>
</evidence>
<dbReference type="OrthoDB" id="240053at2"/>
<evidence type="ECO:0000313" key="4">
    <source>
        <dbReference type="EMBL" id="QDU95925.1"/>
    </source>
</evidence>
<dbReference type="Gene3D" id="1.25.40.10">
    <property type="entry name" value="Tetratricopeptide repeat domain"/>
    <property type="match status" value="1"/>
</dbReference>
<dbReference type="InterPro" id="IPR011990">
    <property type="entry name" value="TPR-like_helical_dom_sf"/>
</dbReference>
<dbReference type="RefSeq" id="WP_145054609.1">
    <property type="nucleotide sequence ID" value="NZ_CP036433.1"/>
</dbReference>
<organism evidence="4 5">
    <name type="scientific">Lignipirellula cremea</name>
    <dbReference type="NCBI Taxonomy" id="2528010"/>
    <lineage>
        <taxon>Bacteria</taxon>
        <taxon>Pseudomonadati</taxon>
        <taxon>Planctomycetota</taxon>
        <taxon>Planctomycetia</taxon>
        <taxon>Pirellulales</taxon>
        <taxon>Pirellulaceae</taxon>
        <taxon>Lignipirellula</taxon>
    </lineage>
</organism>
<evidence type="ECO:0000259" key="3">
    <source>
        <dbReference type="SMART" id="SM00900"/>
    </source>
</evidence>
<dbReference type="Proteomes" id="UP000317648">
    <property type="component" value="Chromosome"/>
</dbReference>
<dbReference type="SMART" id="SM00900">
    <property type="entry name" value="FMN_bind"/>
    <property type="match status" value="1"/>
</dbReference>
<dbReference type="Gene3D" id="3.90.1010.20">
    <property type="match status" value="1"/>
</dbReference>
<evidence type="ECO:0000256" key="2">
    <source>
        <dbReference type="SAM" id="SignalP"/>
    </source>
</evidence>
<proteinExistence type="predicted"/>
<keyword evidence="2" id="KW-0732">Signal</keyword>
<protein>
    <submittedName>
        <fullName evidence="4">FMN-binding domain protein</fullName>
    </submittedName>
</protein>
<gene>
    <name evidence="4" type="ORF">Pla8534_37440</name>
</gene>
<dbReference type="KEGG" id="lcre:Pla8534_37440"/>
<feature type="region of interest" description="Disordered" evidence="1">
    <location>
        <begin position="83"/>
        <end position="106"/>
    </location>
</feature>
<sequence precursor="true">MKKILTGLAACSMLLLLSAAADAQDVVEFLTGARVEGKVESIDQTKKLVTFAALIGGRSLDRVYTYSQIHAVTYQGKRYVLNPKTDAPSAEPAKPDAGTGRTTASPAKVDVKSIIGEAGRTPPDWYNSTPLDYPPTLDLSWPEKPPGGWNSKKNMGQYVWSEINPNPSHWRGGVKLLHHLLAMHKDNAEVRTRVIRSLGNMYFNLFQDYARAAFWWEHGGVGPTDRQAVSLAECYFRLGDRAAAEAFLHDPDRSSRTPVSDRMIKLWADMGETDKAVKLARLYVRSGGSKFSAYLFAGDACRTVGRFKEAMAFYQEVIDSPNGSYRYADRDRTRARNNLDAVRRFELFDISKVADGTYTASSRGYEDEVHVEARVAKGRLESLRVTKHKEKQFYSSLTDVPQQIVEKQAVQGVDATSGATITAEAIINATAKALSQ</sequence>
<dbReference type="Pfam" id="PF04205">
    <property type="entry name" value="FMN_bind"/>
    <property type="match status" value="1"/>
</dbReference>
<dbReference type="AlphaFoldDB" id="A0A518DVR4"/>
<feature type="domain" description="FMN-binding" evidence="3">
    <location>
        <begin position="364"/>
        <end position="436"/>
    </location>
</feature>
<feature type="signal peptide" evidence="2">
    <location>
        <begin position="1"/>
        <end position="23"/>
    </location>
</feature>
<dbReference type="InterPro" id="IPR007329">
    <property type="entry name" value="FMN-bd"/>
</dbReference>
<dbReference type="SUPFAM" id="SSF48452">
    <property type="entry name" value="TPR-like"/>
    <property type="match status" value="1"/>
</dbReference>
<dbReference type="EMBL" id="CP036433">
    <property type="protein sequence ID" value="QDU95925.1"/>
    <property type="molecule type" value="Genomic_DNA"/>
</dbReference>
<reference evidence="4 5" key="1">
    <citation type="submission" date="2019-02" db="EMBL/GenBank/DDBJ databases">
        <title>Deep-cultivation of Planctomycetes and their phenomic and genomic characterization uncovers novel biology.</title>
        <authorList>
            <person name="Wiegand S."/>
            <person name="Jogler M."/>
            <person name="Boedeker C."/>
            <person name="Pinto D."/>
            <person name="Vollmers J."/>
            <person name="Rivas-Marin E."/>
            <person name="Kohn T."/>
            <person name="Peeters S.H."/>
            <person name="Heuer A."/>
            <person name="Rast P."/>
            <person name="Oberbeckmann S."/>
            <person name="Bunk B."/>
            <person name="Jeske O."/>
            <person name="Meyerdierks A."/>
            <person name="Storesund J.E."/>
            <person name="Kallscheuer N."/>
            <person name="Luecker S."/>
            <person name="Lage O.M."/>
            <person name="Pohl T."/>
            <person name="Merkel B.J."/>
            <person name="Hornburger P."/>
            <person name="Mueller R.-W."/>
            <person name="Bruemmer F."/>
            <person name="Labrenz M."/>
            <person name="Spormann A.M."/>
            <person name="Op den Camp H."/>
            <person name="Overmann J."/>
            <person name="Amann R."/>
            <person name="Jetten M.S.M."/>
            <person name="Mascher T."/>
            <person name="Medema M.H."/>
            <person name="Devos D.P."/>
            <person name="Kaster A.-K."/>
            <person name="Ovreas L."/>
            <person name="Rohde M."/>
            <person name="Galperin M.Y."/>
            <person name="Jogler C."/>
        </authorList>
    </citation>
    <scope>NUCLEOTIDE SEQUENCE [LARGE SCALE GENOMIC DNA]</scope>
    <source>
        <strain evidence="4 5">Pla85_3_4</strain>
    </source>
</reference>
<accession>A0A518DVR4</accession>